<evidence type="ECO:0000313" key="1">
    <source>
        <dbReference type="EMBL" id="KAA8559446.1"/>
    </source>
</evidence>
<reference evidence="1 2" key="1">
    <citation type="journal article" date="2018" name="Plant Biotechnol. Rep.">
        <title>Diversity and antifungal activity of endophytic bacteria associated with Panax ginseng seedlings.</title>
        <authorList>
            <person name="Park J.M."/>
            <person name="Hong C.E."/>
            <person name="Jo S.H."/>
        </authorList>
    </citation>
    <scope>NUCLEOTIDE SEQUENCE [LARGE SCALE GENOMIC DNA]</scope>
    <source>
        <strain evidence="1 2">PgKB38</strain>
    </source>
</reference>
<organism evidence="1 2">
    <name type="scientific">Pseudomonas extremaustralis</name>
    <dbReference type="NCBI Taxonomy" id="359110"/>
    <lineage>
        <taxon>Bacteria</taxon>
        <taxon>Pseudomonadati</taxon>
        <taxon>Pseudomonadota</taxon>
        <taxon>Gammaproteobacteria</taxon>
        <taxon>Pseudomonadales</taxon>
        <taxon>Pseudomonadaceae</taxon>
        <taxon>Pseudomonas</taxon>
    </lineage>
</organism>
<proteinExistence type="predicted"/>
<protein>
    <submittedName>
        <fullName evidence="1">Uncharacterized protein</fullName>
    </submittedName>
</protein>
<dbReference type="Proteomes" id="UP000323425">
    <property type="component" value="Unassembled WGS sequence"/>
</dbReference>
<dbReference type="EMBL" id="VTFH01000002">
    <property type="protein sequence ID" value="KAA8559446.1"/>
    <property type="molecule type" value="Genomic_DNA"/>
</dbReference>
<sequence>MVIIRFFEDLLLQMLVEQMMKNIHYAIGWLTALPWEAWFA</sequence>
<gene>
    <name evidence="1" type="ORF">FX985_05824</name>
</gene>
<accession>A0A5M9IUS4</accession>
<evidence type="ECO:0000313" key="2">
    <source>
        <dbReference type="Proteomes" id="UP000323425"/>
    </source>
</evidence>
<dbReference type="AlphaFoldDB" id="A0A5M9IUS4"/>
<name>A0A5M9IUS4_9PSED</name>
<comment type="caution">
    <text evidence="1">The sequence shown here is derived from an EMBL/GenBank/DDBJ whole genome shotgun (WGS) entry which is preliminary data.</text>
</comment>